<name>A0A0H5Q3U2_9ZZZZ</name>
<evidence type="ECO:0000313" key="1">
    <source>
        <dbReference type="EMBL" id="CRY96741.1"/>
    </source>
</evidence>
<organism evidence="1">
    <name type="scientific">uncultured prokaryote</name>
    <dbReference type="NCBI Taxonomy" id="198431"/>
    <lineage>
        <taxon>unclassified sequences</taxon>
        <taxon>environmental samples</taxon>
    </lineage>
</organism>
<accession>A0A0H5Q3U2</accession>
<proteinExistence type="predicted"/>
<dbReference type="EMBL" id="LN853815">
    <property type="protein sequence ID" value="CRY96741.1"/>
    <property type="molecule type" value="Genomic_DNA"/>
</dbReference>
<reference evidence="1" key="1">
    <citation type="submission" date="2015-06" db="EMBL/GenBank/DDBJ databases">
        <authorList>
            <person name="Joergensen T."/>
        </authorList>
    </citation>
    <scope>NUCLEOTIDE SEQUENCE</scope>
    <source>
        <strain evidence="1">RGFK1243</strain>
    </source>
</reference>
<protein>
    <submittedName>
        <fullName evidence="1">Uncharacterized protein</fullName>
    </submittedName>
</protein>
<reference evidence="1" key="2">
    <citation type="submission" date="2015-07" db="EMBL/GenBank/DDBJ databases">
        <title>Plasmids, circular viruses and viroids from rat gut.</title>
        <authorList>
            <person name="Jorgensen T.J."/>
            <person name="Hansen M.A."/>
            <person name="Xu Z."/>
            <person name="Tabak M.A."/>
            <person name="Sorensen S.J."/>
            <person name="Hansen L.H."/>
        </authorList>
    </citation>
    <scope>NUCLEOTIDE SEQUENCE</scope>
    <source>
        <strain evidence="1">RGFK1243</strain>
    </source>
</reference>
<dbReference type="AlphaFoldDB" id="A0A0H5Q3U2"/>
<sequence length="74" mass="8693">MKEVRFEGLYYGGTGLVLCYRERNPLVPHFRNLIIRPSEISRDELSEIYRLARDVEKYLETAPWAVDDHLPGID</sequence>